<comment type="caution">
    <text evidence="3">The sequence shown here is derived from an EMBL/GenBank/DDBJ whole genome shotgun (WGS) entry which is preliminary data.</text>
</comment>
<evidence type="ECO:0000313" key="3">
    <source>
        <dbReference type="EMBL" id="VEL41120.1"/>
    </source>
</evidence>
<reference evidence="3" key="1">
    <citation type="submission" date="2018-11" db="EMBL/GenBank/DDBJ databases">
        <authorList>
            <consortium name="Pathogen Informatics"/>
        </authorList>
    </citation>
    <scope>NUCLEOTIDE SEQUENCE</scope>
</reference>
<feature type="compositionally biased region" description="Polar residues" evidence="1">
    <location>
        <begin position="99"/>
        <end position="118"/>
    </location>
</feature>
<sequence>MHMLLSRNDRPQVICYLIVLSASLLTYLISSCMDPGFLTYQTSANFRLRCGRLANSDDEELVEAAGSKPKPSFNRYSTSKWWPLLRPSSVVAINKSSHSHIPSTFKDPSSTHSNNTSYRHFRLRDSSDTSKVIDDPRRTEVQASRQSRLSTRIREGLGKY</sequence>
<keyword evidence="2" id="KW-0812">Transmembrane</keyword>
<keyword evidence="2" id="KW-0472">Membrane</keyword>
<accession>A0A448XNN9</accession>
<dbReference type="PROSITE" id="PS51257">
    <property type="entry name" value="PROKAR_LIPOPROTEIN"/>
    <property type="match status" value="1"/>
</dbReference>
<evidence type="ECO:0000256" key="1">
    <source>
        <dbReference type="SAM" id="MobiDB-lite"/>
    </source>
</evidence>
<gene>
    <name evidence="3" type="ORF">PXEA_LOCUS34560</name>
</gene>
<evidence type="ECO:0000313" key="4">
    <source>
        <dbReference type="Proteomes" id="UP000784294"/>
    </source>
</evidence>
<dbReference type="EMBL" id="CAAALY010267943">
    <property type="protein sequence ID" value="VEL41120.1"/>
    <property type="molecule type" value="Genomic_DNA"/>
</dbReference>
<keyword evidence="4" id="KW-1185">Reference proteome</keyword>
<protein>
    <submittedName>
        <fullName evidence="3">Uncharacterized protein</fullName>
    </submittedName>
</protein>
<feature type="compositionally biased region" description="Polar residues" evidence="1">
    <location>
        <begin position="141"/>
        <end position="150"/>
    </location>
</feature>
<name>A0A448XNN9_9PLAT</name>
<proteinExistence type="predicted"/>
<organism evidence="3 4">
    <name type="scientific">Protopolystoma xenopodis</name>
    <dbReference type="NCBI Taxonomy" id="117903"/>
    <lineage>
        <taxon>Eukaryota</taxon>
        <taxon>Metazoa</taxon>
        <taxon>Spiralia</taxon>
        <taxon>Lophotrochozoa</taxon>
        <taxon>Platyhelminthes</taxon>
        <taxon>Monogenea</taxon>
        <taxon>Polyopisthocotylea</taxon>
        <taxon>Polystomatidea</taxon>
        <taxon>Polystomatidae</taxon>
        <taxon>Protopolystoma</taxon>
    </lineage>
</organism>
<feature type="transmembrane region" description="Helical" evidence="2">
    <location>
        <begin position="12"/>
        <end position="30"/>
    </location>
</feature>
<dbReference type="AlphaFoldDB" id="A0A448XNN9"/>
<dbReference type="Proteomes" id="UP000784294">
    <property type="component" value="Unassembled WGS sequence"/>
</dbReference>
<feature type="region of interest" description="Disordered" evidence="1">
    <location>
        <begin position="136"/>
        <end position="160"/>
    </location>
</feature>
<keyword evidence="2" id="KW-1133">Transmembrane helix</keyword>
<feature type="region of interest" description="Disordered" evidence="1">
    <location>
        <begin position="99"/>
        <end position="121"/>
    </location>
</feature>
<evidence type="ECO:0000256" key="2">
    <source>
        <dbReference type="SAM" id="Phobius"/>
    </source>
</evidence>